<organism evidence="2 3">
    <name type="scientific">Sinorhizobium fredii (strain USDA 257)</name>
    <dbReference type="NCBI Taxonomy" id="1185652"/>
    <lineage>
        <taxon>Bacteria</taxon>
        <taxon>Pseudomonadati</taxon>
        <taxon>Pseudomonadota</taxon>
        <taxon>Alphaproteobacteria</taxon>
        <taxon>Hyphomicrobiales</taxon>
        <taxon>Rhizobiaceae</taxon>
        <taxon>Sinorhizobium/Ensifer group</taxon>
        <taxon>Sinorhizobium</taxon>
    </lineage>
</organism>
<dbReference type="CDD" id="cd16413">
    <property type="entry name" value="DGQHR_domain"/>
    <property type="match status" value="1"/>
</dbReference>
<dbReference type="KEGG" id="sfd:USDA257_c04450"/>
<protein>
    <recommendedName>
        <fullName evidence="4">DGQHR domain protein</fullName>
    </recommendedName>
</protein>
<evidence type="ECO:0000313" key="2">
    <source>
        <dbReference type="EMBL" id="AFL49042.1"/>
    </source>
</evidence>
<feature type="region of interest" description="Disordered" evidence="1">
    <location>
        <begin position="354"/>
        <end position="373"/>
    </location>
</feature>
<dbReference type="eggNOG" id="ENOG502Z7VR">
    <property type="taxonomic scope" value="Bacteria"/>
</dbReference>
<dbReference type="NCBIfam" id="NF041060">
    <property type="entry name" value="DpdB"/>
    <property type="match status" value="1"/>
</dbReference>
<evidence type="ECO:0000313" key="3">
    <source>
        <dbReference type="Proteomes" id="UP000006180"/>
    </source>
</evidence>
<dbReference type="PATRIC" id="fig|1185652.3.peg.460"/>
<dbReference type="Pfam" id="PF14072">
    <property type="entry name" value="DndB"/>
    <property type="match status" value="1"/>
</dbReference>
<dbReference type="Proteomes" id="UP000006180">
    <property type="component" value="Chromosome"/>
</dbReference>
<evidence type="ECO:0000256" key="1">
    <source>
        <dbReference type="SAM" id="MobiDB-lite"/>
    </source>
</evidence>
<accession>I3WZI6</accession>
<dbReference type="InterPro" id="IPR017601">
    <property type="entry name" value="DGQHR-contain_dom"/>
</dbReference>
<gene>
    <name evidence="2" type="ORF">USDA257_c04450</name>
</gene>
<dbReference type="InterPro" id="IPR017642">
    <property type="entry name" value="DNA_S_mod_DndB"/>
</dbReference>
<sequence>MTALNFPAIRARQSETHTVLSFAALASELQKFALIERVARDAEGALSGFQRPQIAGHIREIRDYLEKPEAILPNPIVVAFTNSVKVKDERPDGRCTVEIDTAYGAPGLVVDGQQRLTALGQVEEKDFQVFVSAIICRDDEELRRQFVLINNTRPLPKSLIYELLPTVAGLPRRLGDRSVAAEIAARLNYDESSSLKGKIYQHTNPTGIIRDTAIQRVIINSMSDGVMREMIREPDGNDLSFRLISEFYRAVQFVFRSEWEEHTPKTSRLVHGAGIMALGYVMEVLALLDGARTWQEFSRGLACLVDGTAWTSGEWNFADSDRRHWKSIQNVNRDIVTLAQYLIGIVRADVKRRRSTPTDASADPKPPKVASAT</sequence>
<dbReference type="HOGENOM" id="CLU_037715_0_0_5"/>
<evidence type="ECO:0008006" key="4">
    <source>
        <dbReference type="Google" id="ProtNLM"/>
    </source>
</evidence>
<reference evidence="2 3" key="1">
    <citation type="journal article" date="2012" name="J. Bacteriol.">
        <title>Complete genome sequence of the broad-host-range strain Sinorhizobium fredii USDA257.</title>
        <authorList>
            <person name="Schuldes J."/>
            <person name="Rodriguez Orbegoso M."/>
            <person name="Schmeisser C."/>
            <person name="Krishnan H.B."/>
            <person name="Daniel R."/>
            <person name="Streit W.R."/>
        </authorList>
    </citation>
    <scope>NUCLEOTIDE SEQUENCE [LARGE SCALE GENOMIC DNA]</scope>
    <source>
        <strain evidence="2 3">USDA 257</strain>
    </source>
</reference>
<dbReference type="NCBIfam" id="TIGR03187">
    <property type="entry name" value="DGQHR"/>
    <property type="match status" value="1"/>
</dbReference>
<dbReference type="RefSeq" id="WP_014761236.1">
    <property type="nucleotide sequence ID" value="NC_018000.1"/>
</dbReference>
<dbReference type="STRING" id="1185652.USDA257_c04450"/>
<dbReference type="AlphaFoldDB" id="I3WZI6"/>
<proteinExistence type="predicted"/>
<name>I3WZI6_SINF2</name>
<dbReference type="EMBL" id="CP003563">
    <property type="protein sequence ID" value="AFL49042.1"/>
    <property type="molecule type" value="Genomic_DNA"/>
</dbReference>